<dbReference type="SMART" id="SM00287">
    <property type="entry name" value="SH3b"/>
    <property type="match status" value="1"/>
</dbReference>
<evidence type="ECO:0000256" key="3">
    <source>
        <dbReference type="SAM" id="MobiDB-lite"/>
    </source>
</evidence>
<dbReference type="SUPFAM" id="SSF53187">
    <property type="entry name" value="Zn-dependent exopeptidases"/>
    <property type="match status" value="1"/>
</dbReference>
<feature type="region of interest" description="Disordered" evidence="3">
    <location>
        <begin position="1"/>
        <end position="28"/>
    </location>
</feature>
<feature type="compositionally biased region" description="Basic residues" evidence="3">
    <location>
        <begin position="1"/>
        <end position="27"/>
    </location>
</feature>
<proteinExistence type="predicted"/>
<accession>A0ABY1AAD5</accession>
<name>A0ABY1AAD5_9LACO</name>
<feature type="domain" description="SH3b" evidence="4">
    <location>
        <begin position="54"/>
        <end position="116"/>
    </location>
</feature>
<dbReference type="Gene3D" id="2.30.30.40">
    <property type="entry name" value="SH3 Domains"/>
    <property type="match status" value="1"/>
</dbReference>
<protein>
    <submittedName>
        <fullName evidence="6">N-acetylmuramoyl-L-alanine amidase</fullName>
    </submittedName>
</protein>
<evidence type="ECO:0000256" key="2">
    <source>
        <dbReference type="ARBA" id="ARBA00023316"/>
    </source>
</evidence>
<dbReference type="InterPro" id="IPR002508">
    <property type="entry name" value="MurNAc-LAA_cat"/>
</dbReference>
<feature type="domain" description="MurNAc-LAA" evidence="5">
    <location>
        <begin position="188"/>
        <end position="297"/>
    </location>
</feature>
<dbReference type="EMBL" id="FOCC01000003">
    <property type="protein sequence ID" value="SEM49971.1"/>
    <property type="molecule type" value="Genomic_DNA"/>
</dbReference>
<dbReference type="InterPro" id="IPR003646">
    <property type="entry name" value="SH3-like_bac-type"/>
</dbReference>
<dbReference type="SMART" id="SM00646">
    <property type="entry name" value="Ami_3"/>
    <property type="match status" value="1"/>
</dbReference>
<keyword evidence="1" id="KW-0378">Hydrolase</keyword>
<dbReference type="PANTHER" id="PTHR30404:SF7">
    <property type="entry name" value="CELL WALL AMIDASE LYTH-RELATED"/>
    <property type="match status" value="1"/>
</dbReference>
<dbReference type="InterPro" id="IPR050695">
    <property type="entry name" value="N-acetylmuramoyl_amidase_3"/>
</dbReference>
<evidence type="ECO:0000259" key="4">
    <source>
        <dbReference type="SMART" id="SM00287"/>
    </source>
</evidence>
<keyword evidence="2" id="KW-0961">Cell wall biogenesis/degradation</keyword>
<dbReference type="CDD" id="cd02696">
    <property type="entry name" value="MurNAc-LAA"/>
    <property type="match status" value="1"/>
</dbReference>
<dbReference type="Pfam" id="PF01520">
    <property type="entry name" value="Amidase_3"/>
    <property type="match status" value="1"/>
</dbReference>
<evidence type="ECO:0000313" key="7">
    <source>
        <dbReference type="Proteomes" id="UP000182089"/>
    </source>
</evidence>
<dbReference type="PANTHER" id="PTHR30404">
    <property type="entry name" value="N-ACETYLMURAMOYL-L-ALANINE AMIDASE"/>
    <property type="match status" value="1"/>
</dbReference>
<dbReference type="Proteomes" id="UP000182089">
    <property type="component" value="Unassembled WGS sequence"/>
</dbReference>
<organism evidence="6 7">
    <name type="scientific">Ligilactobacillus ruminis</name>
    <dbReference type="NCBI Taxonomy" id="1623"/>
    <lineage>
        <taxon>Bacteria</taxon>
        <taxon>Bacillati</taxon>
        <taxon>Bacillota</taxon>
        <taxon>Bacilli</taxon>
        <taxon>Lactobacillales</taxon>
        <taxon>Lactobacillaceae</taxon>
        <taxon>Ligilactobacillus</taxon>
    </lineage>
</organism>
<sequence>MQRPVNHKNTRPINQNKKRRKSPPKNRKPYDKLVLMALILGLLLILYRRTYAYLNQVTIQTNEAVLRKEPDQDGPALKSLAYGQRITILATEYHWIKVETDTGLRGWIGDWTLKNNYSNKITNLDQATIVVDAGHGGSDSGALSISGKQEKKYTLKYAKTLAQALRKQGAKVYLTRSNDTFVGLSARPTLAEQVHADAFVSIHFDSNEIANSASGFTTYYYHKEKSLALAKSVNQSFGAVGLENRGVAFGDFLVIRDTTVPSILLEMGYINTRNDFEHISSSQYRIDTMNDVVSGLKKYFKQQK</sequence>
<dbReference type="Gene3D" id="3.40.630.40">
    <property type="entry name" value="Zn-dependent exopeptidases"/>
    <property type="match status" value="1"/>
</dbReference>
<reference evidence="6 7" key="1">
    <citation type="submission" date="2016-10" db="EMBL/GenBank/DDBJ databases">
        <authorList>
            <person name="Varghese N."/>
            <person name="Submissions S."/>
        </authorList>
    </citation>
    <scope>NUCLEOTIDE SEQUENCE [LARGE SCALE GENOMIC DNA]</scope>
    <source>
        <strain evidence="6 7">WC1T17</strain>
    </source>
</reference>
<evidence type="ECO:0000313" key="6">
    <source>
        <dbReference type="EMBL" id="SEM49971.1"/>
    </source>
</evidence>
<gene>
    <name evidence="6" type="ORF">SAMN05216431_103146</name>
</gene>
<evidence type="ECO:0000259" key="5">
    <source>
        <dbReference type="SMART" id="SM00646"/>
    </source>
</evidence>
<comment type="caution">
    <text evidence="6">The sequence shown here is derived from an EMBL/GenBank/DDBJ whole genome shotgun (WGS) entry which is preliminary data.</text>
</comment>
<dbReference type="Pfam" id="PF08239">
    <property type="entry name" value="SH3_3"/>
    <property type="match status" value="1"/>
</dbReference>
<evidence type="ECO:0000256" key="1">
    <source>
        <dbReference type="ARBA" id="ARBA00022801"/>
    </source>
</evidence>